<dbReference type="GO" id="GO:0005737">
    <property type="term" value="C:cytoplasm"/>
    <property type="evidence" value="ECO:0007669"/>
    <property type="project" value="TreeGrafter"/>
</dbReference>
<evidence type="ECO:0000256" key="5">
    <source>
        <dbReference type="SAM" id="MobiDB-lite"/>
    </source>
</evidence>
<keyword evidence="3" id="KW-0866">Nonsense-mediated mRNA decay</keyword>
<dbReference type="InterPro" id="IPR035979">
    <property type="entry name" value="RBD_domain_sf"/>
</dbReference>
<feature type="domain" description="UPF3" evidence="6">
    <location>
        <begin position="27"/>
        <end position="189"/>
    </location>
</feature>
<comment type="subcellular location">
    <subcellularLocation>
        <location evidence="1">Nucleus</location>
    </subcellularLocation>
</comment>
<accession>S7RGX4</accession>
<dbReference type="OMA" id="QYKPGKV"/>
<feature type="compositionally biased region" description="Low complexity" evidence="5">
    <location>
        <begin position="325"/>
        <end position="336"/>
    </location>
</feature>
<feature type="compositionally biased region" description="Basic and acidic residues" evidence="5">
    <location>
        <begin position="206"/>
        <end position="232"/>
    </location>
</feature>
<proteinExistence type="inferred from homology"/>
<gene>
    <name evidence="7" type="ORF">GLOTRDRAFT_123003</name>
</gene>
<feature type="compositionally biased region" description="Low complexity" evidence="5">
    <location>
        <begin position="15"/>
        <end position="26"/>
    </location>
</feature>
<dbReference type="PANTHER" id="PTHR13112:SF0">
    <property type="entry name" value="FI21285P1"/>
    <property type="match status" value="1"/>
</dbReference>
<feature type="compositionally biased region" description="Low complexity" evidence="5">
    <location>
        <begin position="301"/>
        <end position="313"/>
    </location>
</feature>
<dbReference type="Gene3D" id="3.30.70.330">
    <property type="match status" value="1"/>
</dbReference>
<dbReference type="RefSeq" id="XP_007869712.1">
    <property type="nucleotide sequence ID" value="XM_007871521.1"/>
</dbReference>
<dbReference type="Proteomes" id="UP000030669">
    <property type="component" value="Unassembled WGS sequence"/>
</dbReference>
<dbReference type="GeneID" id="19300901"/>
<dbReference type="EMBL" id="KB469309">
    <property type="protein sequence ID" value="EPQ51819.1"/>
    <property type="molecule type" value="Genomic_DNA"/>
</dbReference>
<feature type="compositionally biased region" description="Low complexity" evidence="5">
    <location>
        <begin position="253"/>
        <end position="267"/>
    </location>
</feature>
<organism evidence="7 8">
    <name type="scientific">Gloeophyllum trabeum (strain ATCC 11539 / FP-39264 / Madison 617)</name>
    <name type="common">Brown rot fungus</name>
    <dbReference type="NCBI Taxonomy" id="670483"/>
    <lineage>
        <taxon>Eukaryota</taxon>
        <taxon>Fungi</taxon>
        <taxon>Dikarya</taxon>
        <taxon>Basidiomycota</taxon>
        <taxon>Agaricomycotina</taxon>
        <taxon>Agaricomycetes</taxon>
        <taxon>Gloeophyllales</taxon>
        <taxon>Gloeophyllaceae</taxon>
        <taxon>Gloeophyllum</taxon>
    </lineage>
</organism>
<keyword evidence="4" id="KW-0539">Nucleus</keyword>
<feature type="compositionally biased region" description="Polar residues" evidence="5">
    <location>
        <begin position="275"/>
        <end position="290"/>
    </location>
</feature>
<evidence type="ECO:0000313" key="7">
    <source>
        <dbReference type="EMBL" id="EPQ51819.1"/>
    </source>
</evidence>
<dbReference type="Pfam" id="PF03467">
    <property type="entry name" value="Smg4_UPF3"/>
    <property type="match status" value="1"/>
</dbReference>
<evidence type="ECO:0000313" key="8">
    <source>
        <dbReference type="Proteomes" id="UP000030669"/>
    </source>
</evidence>
<dbReference type="GO" id="GO:0005730">
    <property type="term" value="C:nucleolus"/>
    <property type="evidence" value="ECO:0007669"/>
    <property type="project" value="TreeGrafter"/>
</dbReference>
<comment type="similarity">
    <text evidence="2">Belongs to the RENT3 family.</text>
</comment>
<name>S7RGX4_GLOTA</name>
<dbReference type="SUPFAM" id="SSF54928">
    <property type="entry name" value="RNA-binding domain, RBD"/>
    <property type="match status" value="1"/>
</dbReference>
<evidence type="ECO:0000256" key="1">
    <source>
        <dbReference type="ARBA" id="ARBA00004123"/>
    </source>
</evidence>
<dbReference type="PANTHER" id="PTHR13112">
    <property type="entry name" value="UPF3 REGULATOR OF NONSENSE TRANSCRIPTS-LIKE PROTEIN"/>
    <property type="match status" value="1"/>
</dbReference>
<keyword evidence="8" id="KW-1185">Reference proteome</keyword>
<dbReference type="KEGG" id="gtr:GLOTRDRAFT_123003"/>
<dbReference type="InterPro" id="IPR039722">
    <property type="entry name" value="Upf3"/>
</dbReference>
<evidence type="ECO:0000256" key="4">
    <source>
        <dbReference type="ARBA" id="ARBA00023242"/>
    </source>
</evidence>
<evidence type="ECO:0000259" key="6">
    <source>
        <dbReference type="Pfam" id="PF03467"/>
    </source>
</evidence>
<dbReference type="CDD" id="cd12455">
    <property type="entry name" value="RRM_like_Smg4_UPF3"/>
    <property type="match status" value="1"/>
</dbReference>
<dbReference type="OrthoDB" id="18087at2759"/>
<dbReference type="GO" id="GO:0003729">
    <property type="term" value="F:mRNA binding"/>
    <property type="evidence" value="ECO:0007669"/>
    <property type="project" value="TreeGrafter"/>
</dbReference>
<evidence type="ECO:0000256" key="2">
    <source>
        <dbReference type="ARBA" id="ARBA00005991"/>
    </source>
</evidence>
<dbReference type="GO" id="GO:0000184">
    <property type="term" value="P:nuclear-transcribed mRNA catabolic process, nonsense-mediated decay"/>
    <property type="evidence" value="ECO:0007669"/>
    <property type="project" value="UniProtKB-KW"/>
</dbReference>
<dbReference type="eggNOG" id="KOG1295">
    <property type="taxonomic scope" value="Eukaryota"/>
</dbReference>
<sequence>MAASSEKKPRERKSTAGSSSSNSSAARLKTVVRRLPANLPEDVFWQSVAAWVTPETASWKVFYPGKLTKKLNKENIPARAYIAFRSEEQLAVFSREYDGHVFRDKAGNESQAVVEFAPYQKIPAEKKKADARQGTIEQDEDYISFIESLKAGPSKTGDTETLLETLIASTQPPPPPTTTPLLEALKAEKEKATHKAQEPVVVPKLIQREKKDTHAHKDEAGGKKKEKEKEKATGPQSPPRKGKKGGQGGGGAQAPQQQQGKGAKGRPAPAPAPATQHQSQNPSQSQTQKPPSAPKAMRGSAPRPHTPTTATPARIDDPEPPTPTTGPASTNANTAGPARRRPVIGLASRQFEAALSGAGVRARQREKGESTPATPTAPDKFSVFVWTWSAKITV</sequence>
<reference evidence="7 8" key="1">
    <citation type="journal article" date="2012" name="Science">
        <title>The Paleozoic origin of enzymatic lignin decomposition reconstructed from 31 fungal genomes.</title>
        <authorList>
            <person name="Floudas D."/>
            <person name="Binder M."/>
            <person name="Riley R."/>
            <person name="Barry K."/>
            <person name="Blanchette R.A."/>
            <person name="Henrissat B."/>
            <person name="Martinez A.T."/>
            <person name="Otillar R."/>
            <person name="Spatafora J.W."/>
            <person name="Yadav J.S."/>
            <person name="Aerts A."/>
            <person name="Benoit I."/>
            <person name="Boyd A."/>
            <person name="Carlson A."/>
            <person name="Copeland A."/>
            <person name="Coutinho P.M."/>
            <person name="de Vries R.P."/>
            <person name="Ferreira P."/>
            <person name="Findley K."/>
            <person name="Foster B."/>
            <person name="Gaskell J."/>
            <person name="Glotzer D."/>
            <person name="Gorecki P."/>
            <person name="Heitman J."/>
            <person name="Hesse C."/>
            <person name="Hori C."/>
            <person name="Igarashi K."/>
            <person name="Jurgens J.A."/>
            <person name="Kallen N."/>
            <person name="Kersten P."/>
            <person name="Kohler A."/>
            <person name="Kuees U."/>
            <person name="Kumar T.K.A."/>
            <person name="Kuo A."/>
            <person name="LaButti K."/>
            <person name="Larrondo L.F."/>
            <person name="Lindquist E."/>
            <person name="Ling A."/>
            <person name="Lombard V."/>
            <person name="Lucas S."/>
            <person name="Lundell T."/>
            <person name="Martin R."/>
            <person name="McLaughlin D.J."/>
            <person name="Morgenstern I."/>
            <person name="Morin E."/>
            <person name="Murat C."/>
            <person name="Nagy L.G."/>
            <person name="Nolan M."/>
            <person name="Ohm R.A."/>
            <person name="Patyshakuliyeva A."/>
            <person name="Rokas A."/>
            <person name="Ruiz-Duenas F.J."/>
            <person name="Sabat G."/>
            <person name="Salamov A."/>
            <person name="Samejima M."/>
            <person name="Schmutz J."/>
            <person name="Slot J.C."/>
            <person name="St John F."/>
            <person name="Stenlid J."/>
            <person name="Sun H."/>
            <person name="Sun S."/>
            <person name="Syed K."/>
            <person name="Tsang A."/>
            <person name="Wiebenga A."/>
            <person name="Young D."/>
            <person name="Pisabarro A."/>
            <person name="Eastwood D.C."/>
            <person name="Martin F."/>
            <person name="Cullen D."/>
            <person name="Grigoriev I.V."/>
            <person name="Hibbett D.S."/>
        </authorList>
    </citation>
    <scope>NUCLEOTIDE SEQUENCE [LARGE SCALE GENOMIC DNA]</scope>
    <source>
        <strain evidence="7 8">ATCC 11539</strain>
    </source>
</reference>
<feature type="compositionally biased region" description="Basic and acidic residues" evidence="5">
    <location>
        <begin position="188"/>
        <end position="197"/>
    </location>
</feature>
<dbReference type="STRING" id="670483.S7RGX4"/>
<feature type="region of interest" description="Disordered" evidence="5">
    <location>
        <begin position="188"/>
        <end position="380"/>
    </location>
</feature>
<dbReference type="InterPro" id="IPR012677">
    <property type="entry name" value="Nucleotide-bd_a/b_plait_sf"/>
</dbReference>
<feature type="compositionally biased region" description="Basic and acidic residues" evidence="5">
    <location>
        <begin position="1"/>
        <end position="14"/>
    </location>
</feature>
<dbReference type="AlphaFoldDB" id="S7RGX4"/>
<protein>
    <recommendedName>
        <fullName evidence="6">UPF3 domain-containing protein</fullName>
    </recommendedName>
</protein>
<dbReference type="GO" id="GO:0045727">
    <property type="term" value="P:positive regulation of translation"/>
    <property type="evidence" value="ECO:0007669"/>
    <property type="project" value="TreeGrafter"/>
</dbReference>
<dbReference type="HOGENOM" id="CLU_035823_0_0_1"/>
<evidence type="ECO:0000256" key="3">
    <source>
        <dbReference type="ARBA" id="ARBA00023161"/>
    </source>
</evidence>
<feature type="region of interest" description="Disordered" evidence="5">
    <location>
        <begin position="1"/>
        <end position="27"/>
    </location>
</feature>
<dbReference type="InterPro" id="IPR005120">
    <property type="entry name" value="UPF3_dom"/>
</dbReference>